<accession>A0A7N4NXJ7</accession>
<evidence type="ECO:0000313" key="4">
    <source>
        <dbReference type="Ensembl" id="ENSSHAP00000030024.1"/>
    </source>
</evidence>
<dbReference type="Pfam" id="PF24522">
    <property type="entry name" value="KRIT1_FRMD8_FERM_C"/>
    <property type="match status" value="1"/>
</dbReference>
<proteinExistence type="predicted"/>
<evidence type="ECO:0000256" key="1">
    <source>
        <dbReference type="ARBA" id="ARBA00039547"/>
    </source>
</evidence>
<dbReference type="SUPFAM" id="SSF47031">
    <property type="entry name" value="Second domain of FERM"/>
    <property type="match status" value="1"/>
</dbReference>
<feature type="region of interest" description="Disordered" evidence="2">
    <location>
        <begin position="1"/>
        <end position="25"/>
    </location>
</feature>
<feature type="region of interest" description="Disordered" evidence="2">
    <location>
        <begin position="573"/>
        <end position="596"/>
    </location>
</feature>
<evidence type="ECO:0000313" key="5">
    <source>
        <dbReference type="Proteomes" id="UP000007648"/>
    </source>
</evidence>
<gene>
    <name evidence="4" type="primary">FRMD8</name>
</gene>
<dbReference type="Pfam" id="PF00373">
    <property type="entry name" value="FERM_M"/>
    <property type="match status" value="1"/>
</dbReference>
<dbReference type="InterPro" id="IPR019748">
    <property type="entry name" value="FERM_central"/>
</dbReference>
<dbReference type="PANTHER" id="PTHR13283">
    <property type="entry name" value="KREV INTERACTION TRAPPED 1-RELATED"/>
    <property type="match status" value="1"/>
</dbReference>
<organism evidence="4 5">
    <name type="scientific">Sarcophilus harrisii</name>
    <name type="common">Tasmanian devil</name>
    <name type="synonym">Sarcophilus laniarius</name>
    <dbReference type="NCBI Taxonomy" id="9305"/>
    <lineage>
        <taxon>Eukaryota</taxon>
        <taxon>Metazoa</taxon>
        <taxon>Chordata</taxon>
        <taxon>Craniata</taxon>
        <taxon>Vertebrata</taxon>
        <taxon>Euteleostomi</taxon>
        <taxon>Mammalia</taxon>
        <taxon>Metatheria</taxon>
        <taxon>Dasyuromorphia</taxon>
        <taxon>Dasyuridae</taxon>
        <taxon>Sarcophilus</taxon>
    </lineage>
</organism>
<dbReference type="GO" id="GO:0090090">
    <property type="term" value="P:negative regulation of canonical Wnt signaling pathway"/>
    <property type="evidence" value="ECO:0007669"/>
    <property type="project" value="TreeGrafter"/>
</dbReference>
<feature type="compositionally biased region" description="Basic residues" evidence="2">
    <location>
        <begin position="1"/>
        <end position="12"/>
    </location>
</feature>
<dbReference type="InterPro" id="IPR000299">
    <property type="entry name" value="FERM_domain"/>
</dbReference>
<reference evidence="4 5" key="1">
    <citation type="journal article" date="2011" name="Proc. Natl. Acad. Sci. U.S.A.">
        <title>Genetic diversity and population structure of the endangered marsupial Sarcophilus harrisii (Tasmanian devil).</title>
        <authorList>
            <person name="Miller W."/>
            <person name="Hayes V.M."/>
            <person name="Ratan A."/>
            <person name="Petersen D.C."/>
            <person name="Wittekindt N.E."/>
            <person name="Miller J."/>
            <person name="Walenz B."/>
            <person name="Knight J."/>
            <person name="Qi J."/>
            <person name="Zhao F."/>
            <person name="Wang Q."/>
            <person name="Bedoya-Reina O.C."/>
            <person name="Katiyar N."/>
            <person name="Tomsho L.P."/>
            <person name="Kasson L.M."/>
            <person name="Hardie R.A."/>
            <person name="Woodbridge P."/>
            <person name="Tindall E.A."/>
            <person name="Bertelsen M.F."/>
            <person name="Dixon D."/>
            <person name="Pyecroft S."/>
            <person name="Helgen K.M."/>
            <person name="Lesk A.M."/>
            <person name="Pringle T.H."/>
            <person name="Patterson N."/>
            <person name="Zhang Y."/>
            <person name="Kreiss A."/>
            <person name="Woods G.M."/>
            <person name="Jones M.E."/>
            <person name="Schuster S.C."/>
        </authorList>
    </citation>
    <scope>NUCLEOTIDE SEQUENCE [LARGE SCALE GENOMIC DNA]</scope>
</reference>
<dbReference type="CDD" id="cd14473">
    <property type="entry name" value="FERM_B-lobe"/>
    <property type="match status" value="1"/>
</dbReference>
<dbReference type="Ensembl" id="ENSSHAT00000046302.1">
    <property type="protein sequence ID" value="ENSSHAP00000030024.1"/>
    <property type="gene ID" value="ENSSHAG00000021118.1"/>
</dbReference>
<dbReference type="InterPro" id="IPR057096">
    <property type="entry name" value="KRIT1_FRMD8_FERM_C"/>
</dbReference>
<sequence length="655" mass="72728">MAAGTYRKRGRPKREPELEGEAGLEAKITGPWGTCGQGRWEGVGGAGLRRLSRLCVTGCWRGQGGWEIFVAPSFPASPIEPSQWGAGPFMPGGPALLLCWALAIHPTPVQTGAAPVTPPTPLLSPFLRPSQAPAHLISHNLWSRPPGARPPFTVWAHGPPLCSAAWGKRSKGPCGSVTDRGHRVVQALRTPPWLPFHQHRGGVYPGSPSWRQSRALPPHSPCSRSADVLVYLMDDSALPLAVENVASVTAQDLHRTIREALQLPDVAVEAFALWLISPFLEVQLKPKHQPYKVCRQWPDLLYRFTDASEDDMATDEPSLQFRRNVFFPKRKELQVNNEEVLRLLYEEAKFNVLEVRYPCDAEDCEKLGALVCRLELGPYRQGQQTACAVKEKLDSFLPAHLCKRPHSLFTAFRSRGPRLVPGEQGLLSAYQEVKEEAVGAEAELLTRHYRAYLLKCHELPYYGCAFFYGEVDKPAQGFLHRGGRKAVTVAINLEGVHVIDIKEKHVLLGLRFQELSWDYTCSGDDEPILWLEFDGESEGTPVNKLLKVYSKQAELMSGLIEYCIELSLTREPPPVPETKVGPPAGPGPSQRHKLRRQSSVVCSRLQHLATIDYVDDGKEIKRVKPKRTTSFFSRQLSLGPAAYTAVQPADSLEQG</sequence>
<dbReference type="GO" id="GO:0072659">
    <property type="term" value="P:protein localization to plasma membrane"/>
    <property type="evidence" value="ECO:0007669"/>
    <property type="project" value="Ensembl"/>
</dbReference>
<protein>
    <recommendedName>
        <fullName evidence="1">FERM domain-containing protein 8</fullName>
    </recommendedName>
</protein>
<dbReference type="Proteomes" id="UP000007648">
    <property type="component" value="Unassembled WGS sequence"/>
</dbReference>
<dbReference type="GO" id="GO:0005886">
    <property type="term" value="C:plasma membrane"/>
    <property type="evidence" value="ECO:0007669"/>
    <property type="project" value="TreeGrafter"/>
</dbReference>
<evidence type="ECO:0000259" key="3">
    <source>
        <dbReference type="PROSITE" id="PS50057"/>
    </source>
</evidence>
<dbReference type="InterPro" id="IPR051594">
    <property type="entry name" value="KRIT1/FRMD8"/>
</dbReference>
<dbReference type="PROSITE" id="PS50057">
    <property type="entry name" value="FERM_3"/>
    <property type="match status" value="1"/>
</dbReference>
<dbReference type="InterPro" id="IPR035963">
    <property type="entry name" value="FERM_2"/>
</dbReference>
<dbReference type="PANTHER" id="PTHR13283:SF10">
    <property type="entry name" value="FERM DOMAIN-CONTAINING PROTEIN 8"/>
    <property type="match status" value="1"/>
</dbReference>
<dbReference type="InterPro" id="IPR019749">
    <property type="entry name" value="Band_41_domain"/>
</dbReference>
<dbReference type="AlphaFoldDB" id="A0A7N4NXJ7"/>
<name>A0A7N4NXJ7_SARHA</name>
<dbReference type="InterPro" id="IPR014352">
    <property type="entry name" value="FERM/acyl-CoA-bd_prot_sf"/>
</dbReference>
<dbReference type="SMART" id="SM00295">
    <property type="entry name" value="B41"/>
    <property type="match status" value="1"/>
</dbReference>
<dbReference type="FunFam" id="3.10.20.90:FF:000191">
    <property type="entry name" value="FERM domain-containing protein 8"/>
    <property type="match status" value="1"/>
</dbReference>
<dbReference type="GeneTree" id="ENSGT00530000063721"/>
<dbReference type="InterPro" id="IPR011993">
    <property type="entry name" value="PH-like_dom_sf"/>
</dbReference>
<dbReference type="FunCoup" id="A0A7N4NXJ7">
    <property type="interactions" value="1843"/>
</dbReference>
<reference evidence="4" key="2">
    <citation type="submission" date="2025-08" db="UniProtKB">
        <authorList>
            <consortium name="Ensembl"/>
        </authorList>
    </citation>
    <scope>IDENTIFICATION</scope>
</reference>
<dbReference type="Gene3D" id="3.10.20.90">
    <property type="entry name" value="Phosphatidylinositol 3-kinase Catalytic Subunit, Chain A, domain 1"/>
    <property type="match status" value="1"/>
</dbReference>
<evidence type="ECO:0000256" key="2">
    <source>
        <dbReference type="SAM" id="MobiDB-lite"/>
    </source>
</evidence>
<dbReference type="Gene3D" id="1.20.80.10">
    <property type="match status" value="1"/>
</dbReference>
<reference evidence="4" key="3">
    <citation type="submission" date="2025-09" db="UniProtKB">
        <authorList>
            <consortium name="Ensembl"/>
        </authorList>
    </citation>
    <scope>IDENTIFICATION</scope>
</reference>
<dbReference type="InParanoid" id="A0A7N4NXJ7"/>
<dbReference type="Gene3D" id="2.30.29.30">
    <property type="entry name" value="Pleckstrin-homology domain (PH domain)/Phosphotyrosine-binding domain (PTB)"/>
    <property type="match status" value="1"/>
</dbReference>
<keyword evidence="5" id="KW-1185">Reference proteome</keyword>
<feature type="domain" description="FERM" evidence="3">
    <location>
        <begin position="226"/>
        <end position="571"/>
    </location>
</feature>
<dbReference type="FunFam" id="1.20.80.10:FF:000023">
    <property type="entry name" value="FERM domain containing 8"/>
    <property type="match status" value="1"/>
</dbReference>